<dbReference type="InterPro" id="IPR027417">
    <property type="entry name" value="P-loop_NTPase"/>
</dbReference>
<dbReference type="PANTHER" id="PTHR19241">
    <property type="entry name" value="ATP-BINDING CASSETTE TRANSPORTER"/>
    <property type="match status" value="1"/>
</dbReference>
<dbReference type="EMBL" id="BEYU01001765">
    <property type="protein sequence ID" value="GBG16278.1"/>
    <property type="molecule type" value="Genomic_DNA"/>
</dbReference>
<feature type="non-terminal residue" evidence="2">
    <location>
        <position position="105"/>
    </location>
</feature>
<gene>
    <name evidence="2" type="ORF">FCC1311_117532</name>
</gene>
<keyword evidence="1" id="KW-0813">Transport</keyword>
<name>A0A2R5FG83_9STRA</name>
<organism evidence="2 3">
    <name type="scientific">Hondaea fermentalgiana</name>
    <dbReference type="NCBI Taxonomy" id="2315210"/>
    <lineage>
        <taxon>Eukaryota</taxon>
        <taxon>Sar</taxon>
        <taxon>Stramenopiles</taxon>
        <taxon>Bigyra</taxon>
        <taxon>Labyrinthulomycetes</taxon>
        <taxon>Thraustochytrida</taxon>
        <taxon>Thraustochytriidae</taxon>
        <taxon>Hondaea</taxon>
    </lineage>
</organism>
<feature type="non-terminal residue" evidence="2">
    <location>
        <position position="1"/>
    </location>
</feature>
<evidence type="ECO:0000256" key="1">
    <source>
        <dbReference type="ARBA" id="ARBA00022448"/>
    </source>
</evidence>
<reference evidence="2 3" key="1">
    <citation type="submission" date="2017-12" db="EMBL/GenBank/DDBJ databases">
        <title>Sequencing, de novo assembly and annotation of complete genome of a new Thraustochytrid species, strain FCC1311.</title>
        <authorList>
            <person name="Sedici K."/>
            <person name="Godart F."/>
            <person name="Aiese Cigliano R."/>
            <person name="Sanseverino W."/>
            <person name="Barakat M."/>
            <person name="Ortet P."/>
            <person name="Marechal E."/>
            <person name="Cagnac O."/>
            <person name="Amato A."/>
        </authorList>
    </citation>
    <scope>NUCLEOTIDE SEQUENCE [LARGE SCALE GENOMIC DNA]</scope>
</reference>
<evidence type="ECO:0000313" key="2">
    <source>
        <dbReference type="EMBL" id="GBG16278.1"/>
    </source>
</evidence>
<dbReference type="Proteomes" id="UP000241890">
    <property type="component" value="Unassembled WGS sequence"/>
</dbReference>
<comment type="caution">
    <text evidence="2">The sequence shown here is derived from an EMBL/GenBank/DDBJ whole genome shotgun (WGS) entry which is preliminary data.</text>
</comment>
<keyword evidence="3" id="KW-1185">Reference proteome</keyword>
<dbReference type="InParanoid" id="A0A2R5FG83"/>
<protein>
    <submittedName>
        <fullName evidence="2">ABC transporter G family member 31</fullName>
    </submittedName>
</protein>
<proteinExistence type="predicted"/>
<accession>A0A2R5FG83</accession>
<evidence type="ECO:0000313" key="3">
    <source>
        <dbReference type="Proteomes" id="UP000241890"/>
    </source>
</evidence>
<dbReference type="OrthoDB" id="77750at2759"/>
<dbReference type="Gene3D" id="3.40.50.300">
    <property type="entry name" value="P-loop containing nucleotide triphosphate hydrolases"/>
    <property type="match status" value="1"/>
</dbReference>
<dbReference type="AlphaFoldDB" id="A0A2R5FG83"/>
<sequence>AMYVDQVDQHTAVLTVRETLKFAYECFGGSASAAKVISSSTTANEATEEEKAKIQEQLDHFPDFVIHNLALDRAADTVVGNDMVRGVSGGEKKRVTSGEMLMGRR</sequence>